<gene>
    <name evidence="1" type="primary">A10p012310.1_BraROA</name>
    <name evidence="1" type="ORF">IGI04_040431</name>
</gene>
<organism evidence="1 2">
    <name type="scientific">Brassica rapa subsp. trilocularis</name>
    <dbReference type="NCBI Taxonomy" id="1813537"/>
    <lineage>
        <taxon>Eukaryota</taxon>
        <taxon>Viridiplantae</taxon>
        <taxon>Streptophyta</taxon>
        <taxon>Embryophyta</taxon>
        <taxon>Tracheophyta</taxon>
        <taxon>Spermatophyta</taxon>
        <taxon>Magnoliopsida</taxon>
        <taxon>eudicotyledons</taxon>
        <taxon>Gunneridae</taxon>
        <taxon>Pentapetalae</taxon>
        <taxon>rosids</taxon>
        <taxon>malvids</taxon>
        <taxon>Brassicales</taxon>
        <taxon>Brassicaceae</taxon>
        <taxon>Brassiceae</taxon>
        <taxon>Brassica</taxon>
    </lineage>
</organism>
<sequence>MMKIRREEGFKKKQRFREGLNSDNCLPSTSATIGTELAQLMSSSTSPNSILKPYLWLMRSGSVDGFLKNTGFNNKAAMESKALQQ</sequence>
<name>A0ABQ7KQR4_BRACM</name>
<accession>A0ABQ7KQR4</accession>
<evidence type="ECO:0000313" key="2">
    <source>
        <dbReference type="Proteomes" id="UP000823674"/>
    </source>
</evidence>
<dbReference type="EMBL" id="JADBGQ010000010">
    <property type="protein sequence ID" value="KAG5375835.1"/>
    <property type="molecule type" value="Genomic_DNA"/>
</dbReference>
<reference evidence="1 2" key="1">
    <citation type="submission" date="2021-03" db="EMBL/GenBank/DDBJ databases">
        <authorList>
            <person name="King G.J."/>
            <person name="Bancroft I."/>
            <person name="Baten A."/>
            <person name="Bloomfield J."/>
            <person name="Borpatragohain P."/>
            <person name="He Z."/>
            <person name="Irish N."/>
            <person name="Irwin J."/>
            <person name="Liu K."/>
            <person name="Mauleon R.P."/>
            <person name="Moore J."/>
            <person name="Morris R."/>
            <person name="Ostergaard L."/>
            <person name="Wang B."/>
            <person name="Wells R."/>
        </authorList>
    </citation>
    <scope>NUCLEOTIDE SEQUENCE [LARGE SCALE GENOMIC DNA]</scope>
    <source>
        <strain evidence="1">R-o-18</strain>
        <tissue evidence="1">Leaf</tissue>
    </source>
</reference>
<protein>
    <submittedName>
        <fullName evidence="1">Uncharacterized protein</fullName>
    </submittedName>
</protein>
<evidence type="ECO:0000313" key="1">
    <source>
        <dbReference type="EMBL" id="KAG5375835.1"/>
    </source>
</evidence>
<keyword evidence="2" id="KW-1185">Reference proteome</keyword>
<comment type="caution">
    <text evidence="1">The sequence shown here is derived from an EMBL/GenBank/DDBJ whole genome shotgun (WGS) entry which is preliminary data.</text>
</comment>
<proteinExistence type="predicted"/>
<dbReference type="Proteomes" id="UP000823674">
    <property type="component" value="Chromosome A10"/>
</dbReference>